<dbReference type="EMBL" id="BMAV01016232">
    <property type="protein sequence ID" value="GFY66756.1"/>
    <property type="molecule type" value="Genomic_DNA"/>
</dbReference>
<keyword evidence="3" id="KW-1185">Reference proteome</keyword>
<feature type="compositionally biased region" description="Polar residues" evidence="1">
    <location>
        <begin position="120"/>
        <end position="143"/>
    </location>
</feature>
<dbReference type="AlphaFoldDB" id="A0A8X7CHA8"/>
<protein>
    <submittedName>
        <fullName evidence="2">Uncharacterized protein</fullName>
    </submittedName>
</protein>
<sequence length="143" mass="15318">MEFHIVSGLVVKKLPSSSVCLSGPPTEDRSNVSTHEALDDEIWKSKWLYPKENYRNLSAPFIAKPSNAQLASLPAAVSSFIIPPSEKVLLIRPPEPNAGSSTTRASPIPLVPQCGFSPPSRLSFSGKKTSSSRENSSGKTPGD</sequence>
<accession>A0A8X7CHA8</accession>
<organism evidence="2 3">
    <name type="scientific">Trichonephila inaurata madagascariensis</name>
    <dbReference type="NCBI Taxonomy" id="2747483"/>
    <lineage>
        <taxon>Eukaryota</taxon>
        <taxon>Metazoa</taxon>
        <taxon>Ecdysozoa</taxon>
        <taxon>Arthropoda</taxon>
        <taxon>Chelicerata</taxon>
        <taxon>Arachnida</taxon>
        <taxon>Araneae</taxon>
        <taxon>Araneomorphae</taxon>
        <taxon>Entelegynae</taxon>
        <taxon>Araneoidea</taxon>
        <taxon>Nephilidae</taxon>
        <taxon>Trichonephila</taxon>
        <taxon>Trichonephila inaurata</taxon>
    </lineage>
</organism>
<dbReference type="Proteomes" id="UP000886998">
    <property type="component" value="Unassembled WGS sequence"/>
</dbReference>
<evidence type="ECO:0000313" key="2">
    <source>
        <dbReference type="EMBL" id="GFY66756.1"/>
    </source>
</evidence>
<reference evidence="2" key="1">
    <citation type="submission" date="2020-08" db="EMBL/GenBank/DDBJ databases">
        <title>Multicomponent nature underlies the extraordinary mechanical properties of spider dragline silk.</title>
        <authorList>
            <person name="Kono N."/>
            <person name="Nakamura H."/>
            <person name="Mori M."/>
            <person name="Yoshida Y."/>
            <person name="Ohtoshi R."/>
            <person name="Malay A.D."/>
            <person name="Moran D.A.P."/>
            <person name="Tomita M."/>
            <person name="Numata K."/>
            <person name="Arakawa K."/>
        </authorList>
    </citation>
    <scope>NUCLEOTIDE SEQUENCE</scope>
</reference>
<feature type="region of interest" description="Disordered" evidence="1">
    <location>
        <begin position="92"/>
        <end position="143"/>
    </location>
</feature>
<evidence type="ECO:0000256" key="1">
    <source>
        <dbReference type="SAM" id="MobiDB-lite"/>
    </source>
</evidence>
<gene>
    <name evidence="2" type="ORF">TNIN_155261</name>
</gene>
<proteinExistence type="predicted"/>
<evidence type="ECO:0000313" key="3">
    <source>
        <dbReference type="Proteomes" id="UP000886998"/>
    </source>
</evidence>
<comment type="caution">
    <text evidence="2">The sequence shown here is derived from an EMBL/GenBank/DDBJ whole genome shotgun (WGS) entry which is preliminary data.</text>
</comment>
<name>A0A8X7CHA8_9ARAC</name>